<keyword evidence="2" id="KW-1185">Reference proteome</keyword>
<dbReference type="RefSeq" id="WP_131757175.1">
    <property type="nucleotide sequence ID" value="NZ_CAACUY010000026.1"/>
</dbReference>
<evidence type="ECO:0000313" key="1">
    <source>
        <dbReference type="EMBL" id="MFD0687686.1"/>
    </source>
</evidence>
<sequence>MREQRRPTIEQILDTLNEGVPWLGIPMDLDYHRDYVTRSDPDPYYLDTETIVTVRFSDGRVRDFTTTDYRIDEVMTAGADLVTALQGAPHTTLPRVEHVRGGALIDVAARTVTAWPLPHPGTAVVEGWGGWEVIWSDLGLKGQVAATGRDPAVVAQTPSHLVREAAYLISASDRVQDIQQYLREQVAEVRESGAEILKEAPYAPASPEADGGRAALLARLVELRGE</sequence>
<gene>
    <name evidence="1" type="ORF">ACFQZM_24540</name>
</gene>
<protein>
    <submittedName>
        <fullName evidence="1">Uncharacterized protein</fullName>
    </submittedName>
</protein>
<name>A0ABW2XTT4_9ACTN</name>
<reference evidence="2" key="1">
    <citation type="journal article" date="2019" name="Int. J. Syst. Evol. Microbiol.">
        <title>The Global Catalogue of Microorganisms (GCM) 10K type strain sequencing project: providing services to taxonomists for standard genome sequencing and annotation.</title>
        <authorList>
            <consortium name="The Broad Institute Genomics Platform"/>
            <consortium name="The Broad Institute Genome Sequencing Center for Infectious Disease"/>
            <person name="Wu L."/>
            <person name="Ma J."/>
        </authorList>
    </citation>
    <scope>NUCLEOTIDE SEQUENCE [LARGE SCALE GENOMIC DNA]</scope>
    <source>
        <strain evidence="2">JCM 9371</strain>
    </source>
</reference>
<organism evidence="1 2">
    <name type="scientific">Actinomadura fibrosa</name>
    <dbReference type="NCBI Taxonomy" id="111802"/>
    <lineage>
        <taxon>Bacteria</taxon>
        <taxon>Bacillati</taxon>
        <taxon>Actinomycetota</taxon>
        <taxon>Actinomycetes</taxon>
        <taxon>Streptosporangiales</taxon>
        <taxon>Thermomonosporaceae</taxon>
        <taxon>Actinomadura</taxon>
    </lineage>
</organism>
<evidence type="ECO:0000313" key="2">
    <source>
        <dbReference type="Proteomes" id="UP001597063"/>
    </source>
</evidence>
<dbReference type="EMBL" id="JBHTGP010000013">
    <property type="protein sequence ID" value="MFD0687686.1"/>
    <property type="molecule type" value="Genomic_DNA"/>
</dbReference>
<accession>A0ABW2XTT4</accession>
<dbReference type="Proteomes" id="UP001597063">
    <property type="component" value="Unassembled WGS sequence"/>
</dbReference>
<proteinExistence type="predicted"/>
<comment type="caution">
    <text evidence="1">The sequence shown here is derived from an EMBL/GenBank/DDBJ whole genome shotgun (WGS) entry which is preliminary data.</text>
</comment>